<dbReference type="SMART" id="SM00387">
    <property type="entry name" value="HATPase_c"/>
    <property type="match status" value="1"/>
</dbReference>
<protein>
    <recommendedName>
        <fullName evidence="2">histidine kinase</fullName>
        <ecNumber evidence="2">2.7.13.3</ecNumber>
    </recommendedName>
</protein>
<evidence type="ECO:0000313" key="8">
    <source>
        <dbReference type="Proteomes" id="UP000295662"/>
    </source>
</evidence>
<dbReference type="InterPro" id="IPR036097">
    <property type="entry name" value="HisK_dim/P_sf"/>
</dbReference>
<evidence type="ECO:0000256" key="5">
    <source>
        <dbReference type="ARBA" id="ARBA00022777"/>
    </source>
</evidence>
<feature type="domain" description="Histidine kinase" evidence="6">
    <location>
        <begin position="135"/>
        <end position="345"/>
    </location>
</feature>
<keyword evidence="8" id="KW-1185">Reference proteome</keyword>
<gene>
    <name evidence="7" type="ORF">EI77_02963</name>
</gene>
<dbReference type="PANTHER" id="PTHR42878:SF14">
    <property type="entry name" value="OSMOLARITY TWO-COMPONENT SYSTEM PROTEIN SSK1"/>
    <property type="match status" value="1"/>
</dbReference>
<dbReference type="PRINTS" id="PR00344">
    <property type="entry name" value="BCTRLSENSOR"/>
</dbReference>
<dbReference type="SMART" id="SM00388">
    <property type="entry name" value="HisKA"/>
    <property type="match status" value="1"/>
</dbReference>
<evidence type="ECO:0000256" key="3">
    <source>
        <dbReference type="ARBA" id="ARBA00022553"/>
    </source>
</evidence>
<dbReference type="EMBL" id="SOCA01000005">
    <property type="protein sequence ID" value="TDU69311.1"/>
    <property type="molecule type" value="Genomic_DNA"/>
</dbReference>
<evidence type="ECO:0000313" key="7">
    <source>
        <dbReference type="EMBL" id="TDU69311.1"/>
    </source>
</evidence>
<dbReference type="GO" id="GO:0000155">
    <property type="term" value="F:phosphorelay sensor kinase activity"/>
    <property type="evidence" value="ECO:0007669"/>
    <property type="project" value="InterPro"/>
</dbReference>
<name>A0A4R7RUH0_9BACT</name>
<evidence type="ECO:0000256" key="4">
    <source>
        <dbReference type="ARBA" id="ARBA00022679"/>
    </source>
</evidence>
<dbReference type="GO" id="GO:0030295">
    <property type="term" value="F:protein kinase activator activity"/>
    <property type="evidence" value="ECO:0007669"/>
    <property type="project" value="TreeGrafter"/>
</dbReference>
<comment type="catalytic activity">
    <reaction evidence="1">
        <text>ATP + protein L-histidine = ADP + protein N-phospho-L-histidine.</text>
        <dbReference type="EC" id="2.7.13.3"/>
    </reaction>
</comment>
<dbReference type="InterPro" id="IPR036890">
    <property type="entry name" value="HATPase_C_sf"/>
</dbReference>
<sequence length="352" mass="38588">MLTVHLLFASRSPQAYEAVLEAVSLAFPGAQIGQPANVDELLLNPVSSSKEFLVLIKPEMGEIELALKSTYGDGSARWPVVSLSDAVHSTGLDVIAPEDWHGRLLAQVFRAALQKHELVRENSRLRGDLLTVARRISHDLRTPLSGIFTTGELLKEILAEQSEEDAALTLPLFDSTQAVLRLIERVSHLIRATVDHKAKEPVEMGQIAWAARQGAEKTAMQRGIRMEEVSDWPEVAGVPSWLETIWASLLMNAVTHTGRDRNVKMEWKELPDEYEFSVVDDGPGVAESKVGSLFQPFESLHQTHSAKGLGLSITRRLVELQGGRYGYAPASGGGARFYFTLPKSDSSSSPSA</sequence>
<keyword evidence="5" id="KW-0418">Kinase</keyword>
<dbReference type="PANTHER" id="PTHR42878">
    <property type="entry name" value="TWO-COMPONENT HISTIDINE KINASE"/>
    <property type="match status" value="1"/>
</dbReference>
<evidence type="ECO:0000256" key="1">
    <source>
        <dbReference type="ARBA" id="ARBA00000085"/>
    </source>
</evidence>
<dbReference type="OrthoDB" id="9810730at2"/>
<dbReference type="Gene3D" id="3.30.565.10">
    <property type="entry name" value="Histidine kinase-like ATPase, C-terminal domain"/>
    <property type="match status" value="1"/>
</dbReference>
<keyword evidence="4" id="KW-0808">Transferase</keyword>
<dbReference type="EC" id="2.7.13.3" evidence="2"/>
<dbReference type="InterPro" id="IPR005467">
    <property type="entry name" value="His_kinase_dom"/>
</dbReference>
<dbReference type="GO" id="GO:0000156">
    <property type="term" value="F:phosphorelay response regulator activity"/>
    <property type="evidence" value="ECO:0007669"/>
    <property type="project" value="TreeGrafter"/>
</dbReference>
<dbReference type="GO" id="GO:0007234">
    <property type="term" value="P:osmosensory signaling via phosphorelay pathway"/>
    <property type="evidence" value="ECO:0007669"/>
    <property type="project" value="TreeGrafter"/>
</dbReference>
<keyword evidence="3" id="KW-0597">Phosphoprotein</keyword>
<comment type="caution">
    <text evidence="7">The sequence shown here is derived from an EMBL/GenBank/DDBJ whole genome shotgun (WGS) entry which is preliminary data.</text>
</comment>
<evidence type="ECO:0000259" key="6">
    <source>
        <dbReference type="PROSITE" id="PS50109"/>
    </source>
</evidence>
<organism evidence="7 8">
    <name type="scientific">Prosthecobacter fusiformis</name>
    <dbReference type="NCBI Taxonomy" id="48464"/>
    <lineage>
        <taxon>Bacteria</taxon>
        <taxon>Pseudomonadati</taxon>
        <taxon>Verrucomicrobiota</taxon>
        <taxon>Verrucomicrobiia</taxon>
        <taxon>Verrucomicrobiales</taxon>
        <taxon>Verrucomicrobiaceae</taxon>
        <taxon>Prosthecobacter</taxon>
    </lineage>
</organism>
<accession>A0A4R7RUH0</accession>
<dbReference type="InterPro" id="IPR050351">
    <property type="entry name" value="BphY/WalK/GraS-like"/>
</dbReference>
<dbReference type="InterPro" id="IPR004358">
    <property type="entry name" value="Sig_transdc_His_kin-like_C"/>
</dbReference>
<dbReference type="PROSITE" id="PS50109">
    <property type="entry name" value="HIS_KIN"/>
    <property type="match status" value="1"/>
</dbReference>
<dbReference type="SUPFAM" id="SSF47384">
    <property type="entry name" value="Homodimeric domain of signal transducing histidine kinase"/>
    <property type="match status" value="1"/>
</dbReference>
<dbReference type="InterPro" id="IPR003661">
    <property type="entry name" value="HisK_dim/P_dom"/>
</dbReference>
<dbReference type="Pfam" id="PF02518">
    <property type="entry name" value="HATPase_c"/>
    <property type="match status" value="1"/>
</dbReference>
<dbReference type="AlphaFoldDB" id="A0A4R7RUH0"/>
<dbReference type="RefSeq" id="WP_133796002.1">
    <property type="nucleotide sequence ID" value="NZ_SOCA01000005.1"/>
</dbReference>
<reference evidence="7 8" key="1">
    <citation type="submission" date="2019-03" db="EMBL/GenBank/DDBJ databases">
        <title>Genomic Encyclopedia of Archaeal and Bacterial Type Strains, Phase II (KMG-II): from individual species to whole genera.</title>
        <authorList>
            <person name="Goeker M."/>
        </authorList>
    </citation>
    <scope>NUCLEOTIDE SEQUENCE [LARGE SCALE GENOMIC DNA]</scope>
    <source>
        <strain evidence="7 8">ATCC 25309</strain>
    </source>
</reference>
<dbReference type="Gene3D" id="1.10.287.130">
    <property type="match status" value="1"/>
</dbReference>
<dbReference type="Proteomes" id="UP000295662">
    <property type="component" value="Unassembled WGS sequence"/>
</dbReference>
<evidence type="ECO:0000256" key="2">
    <source>
        <dbReference type="ARBA" id="ARBA00012438"/>
    </source>
</evidence>
<proteinExistence type="predicted"/>
<dbReference type="Pfam" id="PF00512">
    <property type="entry name" value="HisKA"/>
    <property type="match status" value="1"/>
</dbReference>
<dbReference type="InterPro" id="IPR003594">
    <property type="entry name" value="HATPase_dom"/>
</dbReference>
<dbReference type="CDD" id="cd00082">
    <property type="entry name" value="HisKA"/>
    <property type="match status" value="1"/>
</dbReference>
<dbReference type="SUPFAM" id="SSF55874">
    <property type="entry name" value="ATPase domain of HSP90 chaperone/DNA topoisomerase II/histidine kinase"/>
    <property type="match status" value="1"/>
</dbReference>